<evidence type="ECO:0000313" key="3">
    <source>
        <dbReference type="Proteomes" id="UP001180481"/>
    </source>
</evidence>
<dbReference type="EMBL" id="CP133721">
    <property type="protein sequence ID" value="WMW77494.1"/>
    <property type="molecule type" value="Genomic_DNA"/>
</dbReference>
<accession>A0ABY9R9N0</accession>
<feature type="transmembrane region" description="Helical" evidence="1">
    <location>
        <begin position="116"/>
        <end position="132"/>
    </location>
</feature>
<feature type="transmembrane region" description="Helical" evidence="1">
    <location>
        <begin position="80"/>
        <end position="96"/>
    </location>
</feature>
<reference evidence="2" key="1">
    <citation type="submission" date="2023-09" db="EMBL/GenBank/DDBJ databases">
        <title>Flavobacterium sp. 20NA77.7 isolated from freshwater.</title>
        <authorList>
            <person name="Le V."/>
            <person name="Ko S.-R."/>
            <person name="Ahn C.-Y."/>
            <person name="Oh H.-M."/>
        </authorList>
    </citation>
    <scope>NUCLEOTIDE SEQUENCE</scope>
    <source>
        <strain evidence="2">20NA77.7</strain>
    </source>
</reference>
<evidence type="ECO:0000313" key="2">
    <source>
        <dbReference type="EMBL" id="WMW77494.1"/>
    </source>
</evidence>
<feature type="transmembrane region" description="Helical" evidence="1">
    <location>
        <begin position="139"/>
        <end position="160"/>
    </location>
</feature>
<proteinExistence type="predicted"/>
<dbReference type="RefSeq" id="WP_309531844.1">
    <property type="nucleotide sequence ID" value="NZ_CP133721.1"/>
</dbReference>
<organism evidence="2 3">
    <name type="scientific">Flavobacterium nakdongensis</name>
    <dbReference type="NCBI Taxonomy" id="3073563"/>
    <lineage>
        <taxon>Bacteria</taxon>
        <taxon>Pseudomonadati</taxon>
        <taxon>Bacteroidota</taxon>
        <taxon>Flavobacteriia</taxon>
        <taxon>Flavobacteriales</taxon>
        <taxon>Flavobacteriaceae</taxon>
        <taxon>Flavobacterium</taxon>
    </lineage>
</organism>
<gene>
    <name evidence="2" type="ORF">RF683_08350</name>
</gene>
<evidence type="ECO:0000256" key="1">
    <source>
        <dbReference type="SAM" id="Phobius"/>
    </source>
</evidence>
<protein>
    <recommendedName>
        <fullName evidence="4">UbiA prenyltransferase family protein</fullName>
    </recommendedName>
</protein>
<keyword evidence="1" id="KW-1133">Transmembrane helix</keyword>
<keyword evidence="1" id="KW-0472">Membrane</keyword>
<feature type="transmembrane region" description="Helical" evidence="1">
    <location>
        <begin position="47"/>
        <end position="68"/>
    </location>
</feature>
<sequence>MLLWITFLALLLCLLFYIKLTYAEQKGLFVGGILVVAYPYLRKIGWLKLVIVSFVVSLVTLGIPFFIANRFDLLLFIQRVLILFALLVPFEILDSASDNKKMQTLPQRFGIEKTKIFGYLAILLFIFLEFNFSMNAKNGLLFSVNLFISFITVLIIFFTSTKRSRYYTLFWVESIPIFWCVLLLLIKKNF</sequence>
<keyword evidence="1" id="KW-0812">Transmembrane</keyword>
<feature type="transmembrane region" description="Helical" evidence="1">
    <location>
        <begin position="166"/>
        <end position="186"/>
    </location>
</feature>
<name>A0ABY9R9N0_9FLAO</name>
<evidence type="ECO:0008006" key="4">
    <source>
        <dbReference type="Google" id="ProtNLM"/>
    </source>
</evidence>
<dbReference type="Proteomes" id="UP001180481">
    <property type="component" value="Chromosome"/>
</dbReference>
<keyword evidence="3" id="KW-1185">Reference proteome</keyword>